<dbReference type="Proteomes" id="UP000587415">
    <property type="component" value="Unassembled WGS sequence"/>
</dbReference>
<sequence length="166" mass="18287">MSQPDLTRFRRMCAQFRWLAVFMVVTIGAAMVLTWVGAPLFYWLRDARPPFTGRTLGYLIWFSPVVFYLFAVWSIGSAMGQLSKGRLIQPTLSTALRRVGLSLGLGGVMSVFVVSNLVRLVDHGRGAFLHFDVAGMTLGMIGGALFLLGQVVEQAGKVQAELDEMI</sequence>
<protein>
    <recommendedName>
        <fullName evidence="4">DUF2975 domain-containing protein</fullName>
    </recommendedName>
</protein>
<gene>
    <name evidence="2" type="ORF">GGQ87_001863</name>
</gene>
<name>A0A7X5YN65_9CAUL</name>
<feature type="transmembrane region" description="Helical" evidence="1">
    <location>
        <begin position="21"/>
        <end position="44"/>
    </location>
</feature>
<accession>A0A7X5YN65</accession>
<proteinExistence type="predicted"/>
<dbReference type="EMBL" id="JAATJM010000001">
    <property type="protein sequence ID" value="NJC41605.1"/>
    <property type="molecule type" value="Genomic_DNA"/>
</dbReference>
<reference evidence="2 3" key="1">
    <citation type="submission" date="2020-03" db="EMBL/GenBank/DDBJ databases">
        <title>Genomic Encyclopedia of Type Strains, Phase IV (KMG-IV): sequencing the most valuable type-strain genomes for metagenomic binning, comparative biology and taxonomic classification.</title>
        <authorList>
            <person name="Goeker M."/>
        </authorList>
    </citation>
    <scope>NUCLEOTIDE SEQUENCE [LARGE SCALE GENOMIC DNA]</scope>
    <source>
        <strain evidence="2 3">DSM 4736</strain>
    </source>
</reference>
<feature type="transmembrane region" description="Helical" evidence="1">
    <location>
        <begin position="56"/>
        <end position="78"/>
    </location>
</feature>
<keyword evidence="1" id="KW-0812">Transmembrane</keyword>
<dbReference type="RefSeq" id="WP_168046843.1">
    <property type="nucleotide sequence ID" value="NZ_JAATJM010000001.1"/>
</dbReference>
<feature type="transmembrane region" description="Helical" evidence="1">
    <location>
        <begin position="99"/>
        <end position="121"/>
    </location>
</feature>
<evidence type="ECO:0000256" key="1">
    <source>
        <dbReference type="SAM" id="Phobius"/>
    </source>
</evidence>
<evidence type="ECO:0008006" key="4">
    <source>
        <dbReference type="Google" id="ProtNLM"/>
    </source>
</evidence>
<evidence type="ECO:0000313" key="2">
    <source>
        <dbReference type="EMBL" id="NJC41605.1"/>
    </source>
</evidence>
<evidence type="ECO:0000313" key="3">
    <source>
        <dbReference type="Proteomes" id="UP000587415"/>
    </source>
</evidence>
<keyword evidence="3" id="KW-1185">Reference proteome</keyword>
<comment type="caution">
    <text evidence="2">The sequence shown here is derived from an EMBL/GenBank/DDBJ whole genome shotgun (WGS) entry which is preliminary data.</text>
</comment>
<dbReference type="AlphaFoldDB" id="A0A7X5YN65"/>
<organism evidence="2 3">
    <name type="scientific">Brevundimonas alba</name>
    <dbReference type="NCBI Taxonomy" id="74314"/>
    <lineage>
        <taxon>Bacteria</taxon>
        <taxon>Pseudomonadati</taxon>
        <taxon>Pseudomonadota</taxon>
        <taxon>Alphaproteobacteria</taxon>
        <taxon>Caulobacterales</taxon>
        <taxon>Caulobacteraceae</taxon>
        <taxon>Brevundimonas</taxon>
    </lineage>
</organism>
<feature type="transmembrane region" description="Helical" evidence="1">
    <location>
        <begin position="127"/>
        <end position="148"/>
    </location>
</feature>
<keyword evidence="1" id="KW-0472">Membrane</keyword>
<keyword evidence="1" id="KW-1133">Transmembrane helix</keyword>